<reference evidence="6" key="1">
    <citation type="submission" date="2025-08" db="UniProtKB">
        <authorList>
            <consortium name="RefSeq"/>
        </authorList>
    </citation>
    <scope>IDENTIFICATION</scope>
    <source>
        <tissue evidence="6">Whole Larva</tissue>
    </source>
</reference>
<keyword evidence="5" id="KW-1185">Reference proteome</keyword>
<evidence type="ECO:0000259" key="3">
    <source>
        <dbReference type="Pfam" id="PF05986"/>
    </source>
</evidence>
<dbReference type="InterPro" id="IPR050439">
    <property type="entry name" value="ADAMTS_ADAMTS-like"/>
</dbReference>
<evidence type="ECO:0000313" key="5">
    <source>
        <dbReference type="Proteomes" id="UP000695000"/>
    </source>
</evidence>
<dbReference type="Gene3D" id="2.60.120.830">
    <property type="match status" value="1"/>
</dbReference>
<dbReference type="GeneID" id="108563622"/>
<organism evidence="5 6">
    <name type="scientific">Nicrophorus vespilloides</name>
    <name type="common">Boreal carrion beetle</name>
    <dbReference type="NCBI Taxonomy" id="110193"/>
    <lineage>
        <taxon>Eukaryota</taxon>
        <taxon>Metazoa</taxon>
        <taxon>Ecdysozoa</taxon>
        <taxon>Arthropoda</taxon>
        <taxon>Hexapoda</taxon>
        <taxon>Insecta</taxon>
        <taxon>Pterygota</taxon>
        <taxon>Neoptera</taxon>
        <taxon>Endopterygota</taxon>
        <taxon>Coleoptera</taxon>
        <taxon>Polyphaga</taxon>
        <taxon>Staphyliniformia</taxon>
        <taxon>Silphidae</taxon>
        <taxon>Nicrophorinae</taxon>
        <taxon>Nicrophorus</taxon>
    </lineage>
</organism>
<dbReference type="RefSeq" id="XP_017777845.1">
    <property type="nucleotide sequence ID" value="XM_017922356.1"/>
</dbReference>
<dbReference type="PANTHER" id="PTHR13723:SF200">
    <property type="entry name" value="ADAM METALLOPEPTIDASE WITH THROMBOSPONDIN TYPE 1 MOTIF B, ISOFORM B"/>
    <property type="match status" value="1"/>
</dbReference>
<feature type="domain" description="ADAMTS/ADAMTS-like Spacer 1" evidence="3">
    <location>
        <begin position="71"/>
        <end position="163"/>
    </location>
</feature>
<evidence type="ECO:0000256" key="1">
    <source>
        <dbReference type="ARBA" id="ARBA00004613"/>
    </source>
</evidence>
<dbReference type="PANTHER" id="PTHR13723">
    <property type="entry name" value="ADAMTS A DISINTEGRIN AND METALLOPROTEASE WITH THROMBOSPONDIN MOTIFS PROTEASE"/>
    <property type="match status" value="1"/>
</dbReference>
<dbReference type="PRINTS" id="PR01857">
    <property type="entry name" value="ADAMTSFAMILY"/>
</dbReference>
<dbReference type="Proteomes" id="UP000695000">
    <property type="component" value="Unplaced"/>
</dbReference>
<dbReference type="Pfam" id="PF05986">
    <property type="entry name" value="ADAMTS_spacer1"/>
    <property type="match status" value="1"/>
</dbReference>
<accession>A0ABM1MTE5</accession>
<feature type="non-terminal residue" evidence="6">
    <location>
        <position position="164"/>
    </location>
</feature>
<keyword evidence="2" id="KW-0964">Secreted</keyword>
<evidence type="ECO:0000313" key="6">
    <source>
        <dbReference type="RefSeq" id="XP_017777845.1"/>
    </source>
</evidence>
<sequence>DPCSLYCINPDNTYAKLEPRVKDGTRCKAGSKNMCVAGICRAVGCDNVLDSEAVEDDCGVCKGDGTECKIVDKTFSTPSKLGYVKVGVIFRGCRNVLIEELSPSQNTIAITGPDEKKYYLNGKFSEELDGVHDFGGVEGVYTHPEPQKEMLVIHGPLKENIVLY</sequence>
<evidence type="ECO:0000256" key="2">
    <source>
        <dbReference type="ARBA" id="ARBA00022525"/>
    </source>
</evidence>
<evidence type="ECO:0000259" key="4">
    <source>
        <dbReference type="Pfam" id="PF19236"/>
    </source>
</evidence>
<dbReference type="InterPro" id="IPR045371">
    <property type="entry name" value="ADAMTS_CR_3"/>
</dbReference>
<dbReference type="InterPro" id="IPR013273">
    <property type="entry name" value="ADAMTS/ADAMTS-like"/>
</dbReference>
<feature type="non-terminal residue" evidence="6">
    <location>
        <position position="1"/>
    </location>
</feature>
<comment type="subcellular location">
    <subcellularLocation>
        <location evidence="1">Secreted</location>
    </subcellularLocation>
</comment>
<proteinExistence type="predicted"/>
<protein>
    <submittedName>
        <fullName evidence="6">A disintegrin and metalloproteinase with thrombospondin motifs 7-like</fullName>
    </submittedName>
</protein>
<name>A0ABM1MTE5_NICVS</name>
<feature type="domain" description="ADAMTS/ADAMTS-like cysteine-rich" evidence="4">
    <location>
        <begin position="23"/>
        <end position="68"/>
    </location>
</feature>
<dbReference type="Pfam" id="PF19236">
    <property type="entry name" value="ADAMTS_CR_3"/>
    <property type="match status" value="1"/>
</dbReference>
<dbReference type="InterPro" id="IPR010294">
    <property type="entry name" value="ADAMTS_spacer1"/>
</dbReference>
<gene>
    <name evidence="6" type="primary">LOC108563622</name>
</gene>